<dbReference type="InterPro" id="IPR006143">
    <property type="entry name" value="RND_pump_MFP"/>
</dbReference>
<evidence type="ECO:0000256" key="9">
    <source>
        <dbReference type="SAM" id="Phobius"/>
    </source>
</evidence>
<feature type="domain" description="Multidrug resistance protein MdtA-like beta-barrel" evidence="12">
    <location>
        <begin position="224"/>
        <end position="304"/>
    </location>
</feature>
<gene>
    <name evidence="14" type="ORF">H8K55_03005</name>
</gene>
<evidence type="ECO:0000313" key="14">
    <source>
        <dbReference type="EMBL" id="MBC3872544.1"/>
    </source>
</evidence>
<keyword evidence="5" id="KW-0997">Cell inner membrane</keyword>
<dbReference type="EMBL" id="JACOGA010000002">
    <property type="protein sequence ID" value="MBC3872544.1"/>
    <property type="molecule type" value="Genomic_DNA"/>
</dbReference>
<dbReference type="InterPro" id="IPR058626">
    <property type="entry name" value="MdtA-like_b-barrel"/>
</dbReference>
<dbReference type="PANTHER" id="PTHR30469">
    <property type="entry name" value="MULTIDRUG RESISTANCE PROTEIN MDTA"/>
    <property type="match status" value="1"/>
</dbReference>
<dbReference type="Pfam" id="PF25876">
    <property type="entry name" value="HH_MFP_RND"/>
    <property type="match status" value="1"/>
</dbReference>
<evidence type="ECO:0000259" key="11">
    <source>
        <dbReference type="Pfam" id="PF25917"/>
    </source>
</evidence>
<evidence type="ECO:0000259" key="12">
    <source>
        <dbReference type="Pfam" id="PF25944"/>
    </source>
</evidence>
<name>A0ABR6Y8Q3_9BURK</name>
<comment type="caution">
    <text evidence="14">The sequence shown here is derived from an EMBL/GenBank/DDBJ whole genome shotgun (WGS) entry which is preliminary data.</text>
</comment>
<dbReference type="InterPro" id="IPR058625">
    <property type="entry name" value="MdtA-like_BSH"/>
</dbReference>
<evidence type="ECO:0000313" key="15">
    <source>
        <dbReference type="Proteomes" id="UP000624279"/>
    </source>
</evidence>
<feature type="transmembrane region" description="Helical" evidence="9">
    <location>
        <begin position="6"/>
        <end position="24"/>
    </location>
</feature>
<protein>
    <submittedName>
        <fullName evidence="14">Efflux RND transporter periplasmic adaptor subunit</fullName>
    </submittedName>
</protein>
<evidence type="ECO:0000259" key="13">
    <source>
        <dbReference type="Pfam" id="PF25967"/>
    </source>
</evidence>
<evidence type="ECO:0000256" key="4">
    <source>
        <dbReference type="ARBA" id="ARBA00022475"/>
    </source>
</evidence>
<dbReference type="SUPFAM" id="SSF111369">
    <property type="entry name" value="HlyD-like secretion proteins"/>
    <property type="match status" value="1"/>
</dbReference>
<comment type="similarity">
    <text evidence="2">Belongs to the membrane fusion protein (MFP) (TC 8.A.1) family.</text>
</comment>
<dbReference type="InterPro" id="IPR058624">
    <property type="entry name" value="MdtA-like_HH"/>
</dbReference>
<evidence type="ECO:0000256" key="8">
    <source>
        <dbReference type="SAM" id="MobiDB-lite"/>
    </source>
</evidence>
<keyword evidence="7" id="KW-0175">Coiled coil</keyword>
<organism evidence="14 15">
    <name type="scientific">Undibacterium flavidum</name>
    <dbReference type="NCBI Taxonomy" id="2762297"/>
    <lineage>
        <taxon>Bacteria</taxon>
        <taxon>Pseudomonadati</taxon>
        <taxon>Pseudomonadota</taxon>
        <taxon>Betaproteobacteria</taxon>
        <taxon>Burkholderiales</taxon>
        <taxon>Oxalobacteraceae</taxon>
        <taxon>Undibacterium</taxon>
    </lineage>
</organism>
<evidence type="ECO:0000256" key="6">
    <source>
        <dbReference type="ARBA" id="ARBA00023136"/>
    </source>
</evidence>
<feature type="domain" description="Multidrug resistance protein MdtA-like barrel-sandwich hybrid" evidence="11">
    <location>
        <begin position="76"/>
        <end position="218"/>
    </location>
</feature>
<feature type="domain" description="Multidrug resistance protein MdtA-like alpha-helical hairpin" evidence="10">
    <location>
        <begin position="117"/>
        <end position="186"/>
    </location>
</feature>
<feature type="region of interest" description="Disordered" evidence="8">
    <location>
        <begin position="372"/>
        <end position="425"/>
    </location>
</feature>
<dbReference type="Proteomes" id="UP000624279">
    <property type="component" value="Unassembled WGS sequence"/>
</dbReference>
<evidence type="ECO:0000256" key="2">
    <source>
        <dbReference type="ARBA" id="ARBA00009477"/>
    </source>
</evidence>
<dbReference type="InterPro" id="IPR058627">
    <property type="entry name" value="MdtA-like_C"/>
</dbReference>
<evidence type="ECO:0000256" key="5">
    <source>
        <dbReference type="ARBA" id="ARBA00022519"/>
    </source>
</evidence>
<evidence type="ECO:0000256" key="1">
    <source>
        <dbReference type="ARBA" id="ARBA00004236"/>
    </source>
</evidence>
<comment type="subcellular location">
    <subcellularLocation>
        <location evidence="1">Cell membrane</location>
    </subcellularLocation>
</comment>
<dbReference type="Gene3D" id="2.40.50.100">
    <property type="match status" value="1"/>
</dbReference>
<feature type="compositionally biased region" description="Low complexity" evidence="8">
    <location>
        <begin position="402"/>
        <end position="425"/>
    </location>
</feature>
<keyword evidence="6 9" id="KW-0472">Membrane</keyword>
<sequence>MKNAKIPVLALSIAVAAGGAYWMWKKSGSEGTELMAGQTIGAKGDKNRPVTVNTILAQKRNYEVQLKANGVVSSLNIVEVRPQVSSVIDKVHIKEGQFVKAGTLLFTLDNRADSVNLAKAQAQLDKEIASLAENKRQLERSKELFAKKFQSQSVVDAAQTAVQAQQSVVDGAKAAVAAAKVNLGYSKIVAPVSGRTGLINVFPGSLVQPNTSGAALVTITQMDPIAITFPLPQRNLSDALDSMKRGDSIAFASLPDSKAVFKGKLQFIDNVIDAVSGTVKVKAVFDNKEMKLWPGAYANVDLSVLTLKDVIVIPRDALVMGVNAVTVFIADSEGKAEQKKVQVLYSFENDAIVSGLEAGMKVILEGKQNLRPGVPVKERSEGDTKGDNKRDKSGAKKNADGSASASASSAASTAVTPAASAASAS</sequence>
<dbReference type="NCBIfam" id="TIGR01730">
    <property type="entry name" value="RND_mfp"/>
    <property type="match status" value="1"/>
</dbReference>
<feature type="domain" description="Multidrug resistance protein MdtA-like C-terminal permuted SH3" evidence="13">
    <location>
        <begin position="309"/>
        <end position="368"/>
    </location>
</feature>
<keyword evidence="9" id="KW-1133">Transmembrane helix</keyword>
<keyword evidence="15" id="KW-1185">Reference proteome</keyword>
<keyword evidence="9" id="KW-0812">Transmembrane</keyword>
<accession>A0ABR6Y8Q3</accession>
<evidence type="ECO:0000259" key="10">
    <source>
        <dbReference type="Pfam" id="PF25876"/>
    </source>
</evidence>
<evidence type="ECO:0000256" key="3">
    <source>
        <dbReference type="ARBA" id="ARBA00022448"/>
    </source>
</evidence>
<keyword evidence="4" id="KW-1003">Cell membrane</keyword>
<dbReference type="Pfam" id="PF25944">
    <property type="entry name" value="Beta-barrel_RND"/>
    <property type="match status" value="1"/>
</dbReference>
<feature type="coiled-coil region" evidence="7">
    <location>
        <begin position="117"/>
        <end position="148"/>
    </location>
</feature>
<dbReference type="Gene3D" id="1.10.287.470">
    <property type="entry name" value="Helix hairpin bin"/>
    <property type="match status" value="1"/>
</dbReference>
<dbReference type="Gene3D" id="2.40.30.170">
    <property type="match status" value="1"/>
</dbReference>
<dbReference type="Pfam" id="PF25967">
    <property type="entry name" value="RND-MFP_C"/>
    <property type="match status" value="1"/>
</dbReference>
<feature type="compositionally biased region" description="Basic and acidic residues" evidence="8">
    <location>
        <begin position="376"/>
        <end position="399"/>
    </location>
</feature>
<evidence type="ECO:0000256" key="7">
    <source>
        <dbReference type="SAM" id="Coils"/>
    </source>
</evidence>
<proteinExistence type="inferred from homology"/>
<dbReference type="Pfam" id="PF25917">
    <property type="entry name" value="BSH_RND"/>
    <property type="match status" value="1"/>
</dbReference>
<keyword evidence="3" id="KW-0813">Transport</keyword>
<dbReference type="RefSeq" id="WP_186940536.1">
    <property type="nucleotide sequence ID" value="NZ_JACOGA010000002.1"/>
</dbReference>
<reference evidence="14 15" key="1">
    <citation type="submission" date="2020-08" db="EMBL/GenBank/DDBJ databases">
        <title>Novel species isolated from subtropical streams in China.</title>
        <authorList>
            <person name="Lu H."/>
        </authorList>
    </citation>
    <scope>NUCLEOTIDE SEQUENCE [LARGE SCALE GENOMIC DNA]</scope>
    <source>
        <strain evidence="14 15">LX15W</strain>
    </source>
</reference>
<dbReference type="PANTHER" id="PTHR30469:SF36">
    <property type="entry name" value="BLL3903 PROTEIN"/>
    <property type="match status" value="1"/>
</dbReference>
<dbReference type="Gene3D" id="2.40.420.20">
    <property type="match status" value="1"/>
</dbReference>